<feature type="compositionally biased region" description="Low complexity" evidence="1">
    <location>
        <begin position="1"/>
        <end position="12"/>
    </location>
</feature>
<evidence type="ECO:0000313" key="4">
    <source>
        <dbReference type="Proteomes" id="UP000239649"/>
    </source>
</evidence>
<proteinExistence type="predicted"/>
<dbReference type="PANTHER" id="PTHR48125">
    <property type="entry name" value="LP07818P1"/>
    <property type="match status" value="1"/>
</dbReference>
<name>A0A2P6V4S4_9CHLO</name>
<sequence length="718" mass="76503">MVALGVALSAGAAPPPPRRPPPPPSPPSPPSPSPPPPSPPSPPSPPPPPPSPPSPRPPPPKKAPVVPQKPPQVFKPVDTQPYRPIFTGGRLLPNGRGLDWSLAGYREGRVGVPFPPVRYNVKAFGAKGDGSTDDTAAIKRAIAAANAAPGVVLFPPGTYILTKPITVYRGKVVLRGAGQGLTTIHIPVSLSDVYPGTWTENGGSVTSAWNSGGGFINFEGRRQRSDNGGTLLAVIDQPVPVGTNRIPVRSTQRLRAGMRIRIFVNDVSTEDSGADSRRRRLLSRDAPLPAQLRSLNASVPSWVLDDPVFKSAMEGAKVLQAGDGHSTHSAEDADDDSWIAGVAELDEFVAGAPLPAPGSQDDVLPAGAPQGAPEGWTGTTGGAPEPAEGPTPDYSAAQGEVSMKAFAEEGPGAAVGTLAAWLYGDNLVDSGRHSSGVVDKDEVVMTCRVSAVGNGYILIDRAMPFPVKTEAGWRGSIHIEWPSIEDSGIERLTVRFKHSMVGPHHTDKGYNAIQVTNAANVWVRNVTILNSDTGIYYSWIHRSLIQDVTLGVTQPRVNPQHRGAFNGHHGITLTEGQMNLVSRLRVSAPFIHDISIASAASMNVVTESNGFNLNIDHHRTAPFANLFTNLNMGWGTRPFASGGRGDRGAHAGRGNTFWRLHSASGRPLYLPGCDFGPILNFVGNYQGYKCPNKGWMVTPLYRMPPNLWRAQRYRFGRA</sequence>
<protein>
    <submittedName>
        <fullName evidence="3">Band 7</fullName>
    </submittedName>
</protein>
<feature type="domain" description="Rhamnogalacturonase A/B/Epimerase-like pectate lyase" evidence="2">
    <location>
        <begin position="120"/>
        <end position="185"/>
    </location>
</feature>
<feature type="region of interest" description="Disordered" evidence="1">
    <location>
        <begin position="351"/>
        <end position="396"/>
    </location>
</feature>
<evidence type="ECO:0000256" key="1">
    <source>
        <dbReference type="SAM" id="MobiDB-lite"/>
    </source>
</evidence>
<dbReference type="SUPFAM" id="SSF51126">
    <property type="entry name" value="Pectin lyase-like"/>
    <property type="match status" value="2"/>
</dbReference>
<evidence type="ECO:0000259" key="2">
    <source>
        <dbReference type="Pfam" id="PF12708"/>
    </source>
</evidence>
<accession>A0A2P6V4S4</accession>
<feature type="region of interest" description="Disordered" evidence="1">
    <location>
        <begin position="1"/>
        <end position="88"/>
    </location>
</feature>
<feature type="compositionally biased region" description="Pro residues" evidence="1">
    <location>
        <begin position="13"/>
        <end position="70"/>
    </location>
</feature>
<feature type="compositionally biased region" description="Low complexity" evidence="1">
    <location>
        <begin position="371"/>
        <end position="392"/>
    </location>
</feature>
<gene>
    <name evidence="3" type="ORF">C2E20_7396</name>
</gene>
<comment type="caution">
    <text evidence="3">The sequence shown here is derived from an EMBL/GenBank/DDBJ whole genome shotgun (WGS) entry which is preliminary data.</text>
</comment>
<keyword evidence="4" id="KW-1185">Reference proteome</keyword>
<dbReference type="Proteomes" id="UP000239649">
    <property type="component" value="Unassembled WGS sequence"/>
</dbReference>
<reference evidence="3 4" key="1">
    <citation type="journal article" date="2018" name="Plant J.">
        <title>Genome sequences of Chlorella sorokiniana UTEX 1602 and Micractinium conductrix SAG 241.80: implications to maltose excretion by a green alga.</title>
        <authorList>
            <person name="Arriola M.B."/>
            <person name="Velmurugan N."/>
            <person name="Zhang Y."/>
            <person name="Plunkett M.H."/>
            <person name="Hondzo H."/>
            <person name="Barney B.M."/>
        </authorList>
    </citation>
    <scope>NUCLEOTIDE SEQUENCE [LARGE SCALE GENOMIC DNA]</scope>
    <source>
        <strain evidence="3 4">SAG 241.80</strain>
    </source>
</reference>
<dbReference type="InterPro" id="IPR011050">
    <property type="entry name" value="Pectin_lyase_fold/virulence"/>
</dbReference>
<dbReference type="InterPro" id="IPR012334">
    <property type="entry name" value="Pectin_lyas_fold"/>
</dbReference>
<dbReference type="OrthoDB" id="509184at2759"/>
<dbReference type="AlphaFoldDB" id="A0A2P6V4S4"/>
<dbReference type="PANTHER" id="PTHR48125:SF12">
    <property type="entry name" value="AT HOOK TRANSCRIPTION FACTOR FAMILY-RELATED"/>
    <property type="match status" value="1"/>
</dbReference>
<dbReference type="Pfam" id="PF12708">
    <property type="entry name" value="Pect-lyase_RHGA_epim"/>
    <property type="match status" value="1"/>
</dbReference>
<organism evidence="3 4">
    <name type="scientific">Micractinium conductrix</name>
    <dbReference type="NCBI Taxonomy" id="554055"/>
    <lineage>
        <taxon>Eukaryota</taxon>
        <taxon>Viridiplantae</taxon>
        <taxon>Chlorophyta</taxon>
        <taxon>core chlorophytes</taxon>
        <taxon>Trebouxiophyceae</taxon>
        <taxon>Chlorellales</taxon>
        <taxon>Chlorellaceae</taxon>
        <taxon>Chlorella clade</taxon>
        <taxon>Micractinium</taxon>
    </lineage>
</organism>
<evidence type="ECO:0000313" key="3">
    <source>
        <dbReference type="EMBL" id="PSC69079.1"/>
    </source>
</evidence>
<dbReference type="Gene3D" id="2.160.20.10">
    <property type="entry name" value="Single-stranded right-handed beta-helix, Pectin lyase-like"/>
    <property type="match status" value="2"/>
</dbReference>
<dbReference type="InterPro" id="IPR024535">
    <property type="entry name" value="RHGA/B-epi-like_pectate_lyase"/>
</dbReference>
<dbReference type="EMBL" id="LHPF02000030">
    <property type="protein sequence ID" value="PSC69079.1"/>
    <property type="molecule type" value="Genomic_DNA"/>
</dbReference>